<evidence type="ECO:0008006" key="4">
    <source>
        <dbReference type="Google" id="ProtNLM"/>
    </source>
</evidence>
<name>A0A6V0CWQ9_9STRA</name>
<dbReference type="EMBL" id="HBIX01032427">
    <property type="protein sequence ID" value="CAE0728596.1"/>
    <property type="molecule type" value="Transcribed_RNA"/>
</dbReference>
<sequence>MDMELDNDSDNDNDNNDNDTNNDTASNNNDDDDDEKDKHMNDAISSELLKLTYGDRNAIQEEIHGVRCLAIQETAELKAVALDAFRHELTLVANDSELKAAYNKILERQQQQHSRQLLQQQRQQPPPPSHSSTRRTRSRCFMETDDFRLRFLRCELFDVRKATIRFLNYLNLAHQLFGSVALTRQIGLQDFTKRELKWVKKGFIQLLPYRDRAGRRVMAIMGGGVRSNSEQEVDFLARAKLYFYIRDAATRDSVESQRIGAVLVLDSSVWEGGGSRAEQSPFFSPALYAVTQKTIASVPTRMVAIHYCFPNTPAFRTFNVLKLVTNFTQSYLLRVQAHVGSKMENRYKLKGYGIPVHLLPLTEAGSIKVKYFHDWRKLRVRLEKEENKNNHRINTTSTSSTNTSIGIDINVNINVNVNINQHQHNNQHQHHYNFSSEGNDGDGDDSRSRVVECPALNDVVFRQGTPSIKNPGNVIFRDKMVAFLEEFYGQPSQQRQPQQQQQPQQSERIEQFCNWLIADTELHRKGRFLEWSKPWNTWVEMEHRDRIKYKVGVSFRDRCKRYVTLRNQLLSESAAAAATANTNGTTSTSMEGVVVETELSFAFVEGGSSRATATHPRIPCCSGSTASSPGLRNDTTASLSSSRRRINGTVPRSDSNFSEMGAF</sequence>
<feature type="region of interest" description="Disordered" evidence="1">
    <location>
        <begin position="1"/>
        <end position="38"/>
    </location>
</feature>
<feature type="compositionally biased region" description="Acidic residues" evidence="1">
    <location>
        <begin position="1"/>
        <end position="17"/>
    </location>
</feature>
<feature type="compositionally biased region" description="Low complexity" evidence="1">
    <location>
        <begin position="18"/>
        <end position="28"/>
    </location>
</feature>
<reference evidence="2" key="1">
    <citation type="submission" date="2021-01" db="EMBL/GenBank/DDBJ databases">
        <authorList>
            <person name="Corre E."/>
            <person name="Pelletier E."/>
            <person name="Niang G."/>
            <person name="Scheremetjew M."/>
            <person name="Finn R."/>
            <person name="Kale V."/>
            <person name="Holt S."/>
            <person name="Cochrane G."/>
            <person name="Meng A."/>
            <person name="Brown T."/>
            <person name="Cohen L."/>
        </authorList>
    </citation>
    <scope>NUCLEOTIDE SEQUENCE</scope>
    <source>
        <strain evidence="2">10249 10 AB</strain>
    </source>
</reference>
<accession>A0A6V0CWQ9</accession>
<gene>
    <name evidence="2" type="ORF">PAUS00366_LOCUS21380</name>
    <name evidence="3" type="ORF">PAUS00366_LOCUS21381</name>
</gene>
<feature type="compositionally biased region" description="Polar residues" evidence="1">
    <location>
        <begin position="650"/>
        <end position="663"/>
    </location>
</feature>
<organism evidence="2">
    <name type="scientific">Pseudo-nitzschia australis</name>
    <dbReference type="NCBI Taxonomy" id="44445"/>
    <lineage>
        <taxon>Eukaryota</taxon>
        <taxon>Sar</taxon>
        <taxon>Stramenopiles</taxon>
        <taxon>Ochrophyta</taxon>
        <taxon>Bacillariophyta</taxon>
        <taxon>Bacillariophyceae</taxon>
        <taxon>Bacillariophycidae</taxon>
        <taxon>Bacillariales</taxon>
        <taxon>Bacillariaceae</taxon>
        <taxon>Pseudo-nitzschia</taxon>
    </lineage>
</organism>
<proteinExistence type="predicted"/>
<feature type="region of interest" description="Disordered" evidence="1">
    <location>
        <begin position="109"/>
        <end position="137"/>
    </location>
</feature>
<dbReference type="Gene3D" id="3.40.525.10">
    <property type="entry name" value="CRAL-TRIO lipid binding domain"/>
    <property type="match status" value="1"/>
</dbReference>
<feature type="region of interest" description="Disordered" evidence="1">
    <location>
        <begin position="611"/>
        <end position="663"/>
    </location>
</feature>
<evidence type="ECO:0000313" key="3">
    <source>
        <dbReference type="EMBL" id="CAE0728597.1"/>
    </source>
</evidence>
<feature type="compositionally biased region" description="Low complexity" evidence="1">
    <location>
        <begin position="109"/>
        <end position="123"/>
    </location>
</feature>
<feature type="compositionally biased region" description="Polar residues" evidence="1">
    <location>
        <begin position="622"/>
        <end position="641"/>
    </location>
</feature>
<feature type="region of interest" description="Disordered" evidence="1">
    <location>
        <begin position="424"/>
        <end position="449"/>
    </location>
</feature>
<dbReference type="EMBL" id="HBIX01032428">
    <property type="protein sequence ID" value="CAE0728597.1"/>
    <property type="molecule type" value="Transcribed_RNA"/>
</dbReference>
<evidence type="ECO:0000256" key="1">
    <source>
        <dbReference type="SAM" id="MobiDB-lite"/>
    </source>
</evidence>
<dbReference type="AlphaFoldDB" id="A0A6V0CWQ9"/>
<dbReference type="InterPro" id="IPR036865">
    <property type="entry name" value="CRAL-TRIO_dom_sf"/>
</dbReference>
<evidence type="ECO:0000313" key="2">
    <source>
        <dbReference type="EMBL" id="CAE0728596.1"/>
    </source>
</evidence>
<protein>
    <recommendedName>
        <fullName evidence="4">CRAL-TRIO domain-containing protein</fullName>
    </recommendedName>
</protein>